<dbReference type="PANTHER" id="PTHR13929">
    <property type="entry name" value="1,4-DIHYDROXY-2-NAPHTHOATE OCTAPRENYLTRANSFERASE"/>
    <property type="match status" value="1"/>
</dbReference>
<dbReference type="InterPro" id="IPR026046">
    <property type="entry name" value="UBIAD1"/>
</dbReference>
<feature type="transmembrane region" description="Helical" evidence="8">
    <location>
        <begin position="268"/>
        <end position="292"/>
    </location>
</feature>
<name>A0A7K4MZ02_9ARCH</name>
<dbReference type="PIRSF" id="PIRSF005355">
    <property type="entry name" value="UBIAD1"/>
    <property type="match status" value="1"/>
</dbReference>
<comment type="subcellular location">
    <subcellularLocation>
        <location evidence="1">Cell membrane</location>
        <topology evidence="1">Multi-pass membrane protein</topology>
    </subcellularLocation>
</comment>
<feature type="transmembrane region" description="Helical" evidence="8">
    <location>
        <begin position="213"/>
        <end position="231"/>
    </location>
</feature>
<dbReference type="AlphaFoldDB" id="A0A7K4MZ02"/>
<comment type="pathway">
    <text evidence="2">Quinol/quinone metabolism; menaquinone biosynthesis.</text>
</comment>
<dbReference type="InterPro" id="IPR000537">
    <property type="entry name" value="UbiA_prenyltransferase"/>
</dbReference>
<gene>
    <name evidence="9" type="ORF">HX834_03865</name>
</gene>
<feature type="transmembrane region" description="Helical" evidence="8">
    <location>
        <begin position="93"/>
        <end position="111"/>
    </location>
</feature>
<evidence type="ECO:0000256" key="5">
    <source>
        <dbReference type="ARBA" id="ARBA00022692"/>
    </source>
</evidence>
<feature type="transmembrane region" description="Helical" evidence="8">
    <location>
        <begin position="36"/>
        <end position="57"/>
    </location>
</feature>
<keyword evidence="3" id="KW-0474">Menaquinone biosynthesis</keyword>
<keyword evidence="7 8" id="KW-0472">Membrane</keyword>
<feature type="transmembrane region" description="Helical" evidence="8">
    <location>
        <begin position="172"/>
        <end position="192"/>
    </location>
</feature>
<organism evidence="9 10">
    <name type="scientific">Marine Group I thaumarchaeote</name>
    <dbReference type="NCBI Taxonomy" id="2511932"/>
    <lineage>
        <taxon>Archaea</taxon>
        <taxon>Nitrososphaerota</taxon>
        <taxon>Marine Group I</taxon>
    </lineage>
</organism>
<evidence type="ECO:0000256" key="7">
    <source>
        <dbReference type="ARBA" id="ARBA00023136"/>
    </source>
</evidence>
<evidence type="ECO:0000256" key="2">
    <source>
        <dbReference type="ARBA" id="ARBA00004863"/>
    </source>
</evidence>
<dbReference type="GO" id="GO:0004659">
    <property type="term" value="F:prenyltransferase activity"/>
    <property type="evidence" value="ECO:0007669"/>
    <property type="project" value="InterPro"/>
</dbReference>
<feature type="transmembrane region" description="Helical" evidence="8">
    <location>
        <begin position="140"/>
        <end position="160"/>
    </location>
</feature>
<proteinExistence type="predicted"/>
<dbReference type="EMBL" id="JACATA010000010">
    <property type="protein sequence ID" value="NWJ68467.1"/>
    <property type="molecule type" value="Genomic_DNA"/>
</dbReference>
<evidence type="ECO:0000256" key="4">
    <source>
        <dbReference type="ARBA" id="ARBA00022679"/>
    </source>
</evidence>
<dbReference type="GO" id="GO:0042371">
    <property type="term" value="P:vitamin K biosynthetic process"/>
    <property type="evidence" value="ECO:0007669"/>
    <property type="project" value="TreeGrafter"/>
</dbReference>
<feature type="transmembrane region" description="Helical" evidence="8">
    <location>
        <begin position="12"/>
        <end position="30"/>
    </location>
</feature>
<sequence length="295" mass="32115">MISVWLRVIRVRFLLASIIAVSVGLAITWWNTSSITIFDAILTICGVLALHASVDLLNDYWDFKRGIDTTTHRTKMSGGSGVLPEGLLKPAQVYAAGITFLIIGTAIGIYFVATDGIVIGIILAFAVISIYFYSTKIVDWGLAEVFVAIKGSMIVIGTYFVQTSQITESTVLAGIVIGVLSSLVLFITSFPDHDADKAKGRKTLVINLGKQKACTILWIFPAITYGITIIAVIFEIFPVFCLIILSTVPLIIRSGLKLKQNYDKLTNLIPVMSSTLYFSRITGVLLVVGFLVNIV</sequence>
<evidence type="ECO:0000313" key="9">
    <source>
        <dbReference type="EMBL" id="NWJ68467.1"/>
    </source>
</evidence>
<dbReference type="GO" id="GO:0005886">
    <property type="term" value="C:plasma membrane"/>
    <property type="evidence" value="ECO:0007669"/>
    <property type="project" value="UniProtKB-SubCell"/>
</dbReference>
<protein>
    <submittedName>
        <fullName evidence="9">Prenyltransferase</fullName>
    </submittedName>
</protein>
<dbReference type="PANTHER" id="PTHR13929:SF0">
    <property type="entry name" value="UBIA PRENYLTRANSFERASE DOMAIN-CONTAINING PROTEIN 1"/>
    <property type="match status" value="1"/>
</dbReference>
<evidence type="ECO:0000256" key="3">
    <source>
        <dbReference type="ARBA" id="ARBA00022428"/>
    </source>
</evidence>
<evidence type="ECO:0000313" key="10">
    <source>
        <dbReference type="Proteomes" id="UP000554454"/>
    </source>
</evidence>
<dbReference type="GO" id="GO:0009234">
    <property type="term" value="P:menaquinone biosynthetic process"/>
    <property type="evidence" value="ECO:0007669"/>
    <property type="project" value="UniProtKB-UniPathway"/>
</dbReference>
<comment type="caution">
    <text evidence="9">The sequence shown here is derived from an EMBL/GenBank/DDBJ whole genome shotgun (WGS) entry which is preliminary data.</text>
</comment>
<dbReference type="Gene3D" id="1.10.357.140">
    <property type="entry name" value="UbiA prenyltransferase"/>
    <property type="match status" value="1"/>
</dbReference>
<feature type="transmembrane region" description="Helical" evidence="8">
    <location>
        <begin position="117"/>
        <end position="133"/>
    </location>
</feature>
<dbReference type="Pfam" id="PF01040">
    <property type="entry name" value="UbiA"/>
    <property type="match status" value="1"/>
</dbReference>
<dbReference type="InterPro" id="IPR044878">
    <property type="entry name" value="UbiA_sf"/>
</dbReference>
<feature type="transmembrane region" description="Helical" evidence="8">
    <location>
        <begin position="237"/>
        <end position="256"/>
    </location>
</feature>
<reference evidence="9 10" key="1">
    <citation type="journal article" date="2019" name="Environ. Microbiol.">
        <title>Genomics insights into ecotype formation of ammonia-oxidizing archaea in the deep ocean.</title>
        <authorList>
            <person name="Wang Y."/>
            <person name="Huang J.M."/>
            <person name="Cui G.J."/>
            <person name="Nunoura T."/>
            <person name="Takaki Y."/>
            <person name="Li W.L."/>
            <person name="Li J."/>
            <person name="Gao Z.M."/>
            <person name="Takai K."/>
            <person name="Zhang A.Q."/>
            <person name="Stepanauskas R."/>
        </authorList>
    </citation>
    <scope>NUCLEOTIDE SEQUENCE [LARGE SCALE GENOMIC DNA]</scope>
    <source>
        <strain evidence="9 10">D17</strain>
    </source>
</reference>
<keyword evidence="5 8" id="KW-0812">Transmembrane</keyword>
<keyword evidence="4 9" id="KW-0808">Transferase</keyword>
<keyword evidence="6 8" id="KW-1133">Transmembrane helix</keyword>
<evidence type="ECO:0000256" key="1">
    <source>
        <dbReference type="ARBA" id="ARBA00004651"/>
    </source>
</evidence>
<evidence type="ECO:0000256" key="6">
    <source>
        <dbReference type="ARBA" id="ARBA00022989"/>
    </source>
</evidence>
<dbReference type="CDD" id="cd13962">
    <property type="entry name" value="PT_UbiA_UBIAD1"/>
    <property type="match status" value="1"/>
</dbReference>
<evidence type="ECO:0000256" key="8">
    <source>
        <dbReference type="SAM" id="Phobius"/>
    </source>
</evidence>
<dbReference type="UniPathway" id="UPA00079"/>
<keyword evidence="10" id="KW-1185">Reference proteome</keyword>
<accession>A0A7K4MZ02</accession>
<dbReference type="Proteomes" id="UP000554454">
    <property type="component" value="Unassembled WGS sequence"/>
</dbReference>